<dbReference type="Proteomes" id="UP001066276">
    <property type="component" value="Chromosome 9"/>
</dbReference>
<accession>A0AAV7N3K1</accession>
<gene>
    <name evidence="1" type="ORF">NDU88_007481</name>
</gene>
<reference evidence="1" key="1">
    <citation type="journal article" date="2022" name="bioRxiv">
        <title>Sequencing and chromosome-scale assembly of the giantPleurodeles waltlgenome.</title>
        <authorList>
            <person name="Brown T."/>
            <person name="Elewa A."/>
            <person name="Iarovenko S."/>
            <person name="Subramanian E."/>
            <person name="Araus A.J."/>
            <person name="Petzold A."/>
            <person name="Susuki M."/>
            <person name="Suzuki K.-i.T."/>
            <person name="Hayashi T."/>
            <person name="Toyoda A."/>
            <person name="Oliveira C."/>
            <person name="Osipova E."/>
            <person name="Leigh N.D."/>
            <person name="Simon A."/>
            <person name="Yun M.H."/>
        </authorList>
    </citation>
    <scope>NUCLEOTIDE SEQUENCE</scope>
    <source>
        <strain evidence="1">20211129_DDA</strain>
        <tissue evidence="1">Liver</tissue>
    </source>
</reference>
<name>A0AAV7N3K1_PLEWA</name>
<dbReference type="EMBL" id="JANPWB010000013">
    <property type="protein sequence ID" value="KAJ1110126.1"/>
    <property type="molecule type" value="Genomic_DNA"/>
</dbReference>
<organism evidence="1 2">
    <name type="scientific">Pleurodeles waltl</name>
    <name type="common">Iberian ribbed newt</name>
    <dbReference type="NCBI Taxonomy" id="8319"/>
    <lineage>
        <taxon>Eukaryota</taxon>
        <taxon>Metazoa</taxon>
        <taxon>Chordata</taxon>
        <taxon>Craniata</taxon>
        <taxon>Vertebrata</taxon>
        <taxon>Euteleostomi</taxon>
        <taxon>Amphibia</taxon>
        <taxon>Batrachia</taxon>
        <taxon>Caudata</taxon>
        <taxon>Salamandroidea</taxon>
        <taxon>Salamandridae</taxon>
        <taxon>Pleurodelinae</taxon>
        <taxon>Pleurodeles</taxon>
    </lineage>
</organism>
<proteinExistence type="predicted"/>
<comment type="caution">
    <text evidence="1">The sequence shown here is derived from an EMBL/GenBank/DDBJ whole genome shotgun (WGS) entry which is preliminary data.</text>
</comment>
<evidence type="ECO:0000313" key="2">
    <source>
        <dbReference type="Proteomes" id="UP001066276"/>
    </source>
</evidence>
<sequence length="162" mass="18935">MNRMVKACVQEAIETRTPLAILLRDLWWAHRNTPNSITNIAPFEYMRGRLGRTKLFPAWFSNTLHRVDLDPDRFDKAPSLRDKYQRNYKLRFDAKHCVGKVRWRVGDLVLVKNPNFKTKGKSSFKGPFRIREVKKNVVILDNGDEWSISRIAKCTGVGELLY</sequence>
<keyword evidence="2" id="KW-1185">Reference proteome</keyword>
<protein>
    <submittedName>
        <fullName evidence="1">Uncharacterized protein</fullName>
    </submittedName>
</protein>
<evidence type="ECO:0000313" key="1">
    <source>
        <dbReference type="EMBL" id="KAJ1110126.1"/>
    </source>
</evidence>
<dbReference type="AlphaFoldDB" id="A0AAV7N3K1"/>